<evidence type="ECO:0000313" key="11">
    <source>
        <dbReference type="EMBL" id="TGN14663.1"/>
    </source>
</evidence>
<evidence type="ECO:0000256" key="7">
    <source>
        <dbReference type="ARBA" id="ARBA00023136"/>
    </source>
</evidence>
<evidence type="ECO:0000259" key="10">
    <source>
        <dbReference type="Pfam" id="PF01618"/>
    </source>
</evidence>
<keyword evidence="7 9" id="KW-0472">Membrane</keyword>
<keyword evidence="2 8" id="KW-0813">Transport</keyword>
<keyword evidence="6 9" id="KW-1133">Transmembrane helix</keyword>
<dbReference type="GO" id="GO:0005886">
    <property type="term" value="C:plasma membrane"/>
    <property type="evidence" value="ECO:0007669"/>
    <property type="project" value="UniProtKB-SubCell"/>
</dbReference>
<evidence type="ECO:0000256" key="4">
    <source>
        <dbReference type="ARBA" id="ARBA00022692"/>
    </source>
</evidence>
<comment type="subcellular location">
    <subcellularLocation>
        <location evidence="1">Cell membrane</location>
        <topology evidence="1">Multi-pass membrane protein</topology>
    </subcellularLocation>
    <subcellularLocation>
        <location evidence="8">Membrane</location>
        <topology evidence="8">Multi-pass membrane protein</topology>
    </subcellularLocation>
</comment>
<dbReference type="Proteomes" id="UP000298264">
    <property type="component" value="Unassembled WGS sequence"/>
</dbReference>
<dbReference type="PANTHER" id="PTHR30625:SF15">
    <property type="entry name" value="BIOPOLYMER TRANSPORT PROTEIN EXBB"/>
    <property type="match status" value="1"/>
</dbReference>
<evidence type="ECO:0000256" key="5">
    <source>
        <dbReference type="ARBA" id="ARBA00022927"/>
    </source>
</evidence>
<protein>
    <submittedName>
        <fullName evidence="11">MotA/TolQ/ExbB proton channel family protein</fullName>
    </submittedName>
</protein>
<sequence>MNWSFSETANFILFILCSFSISSVALFLYSLSRILKLSKFLKQKGAVLPKEEEYDLIGSSIERVLDWLPSLASISMLLGLLGTVMGIYTSFAEMQMAGKATIDVLAGGIKDALVTTIFGLGVAIPSLFFHQILETLLQKTNEVYFQKKINS</sequence>
<gene>
    <name evidence="11" type="ORF">EHS11_01350</name>
</gene>
<proteinExistence type="inferred from homology"/>
<dbReference type="AlphaFoldDB" id="A0A4R9LT61"/>
<evidence type="ECO:0000256" key="6">
    <source>
        <dbReference type="ARBA" id="ARBA00022989"/>
    </source>
</evidence>
<comment type="similarity">
    <text evidence="8">Belongs to the exbB/tolQ family.</text>
</comment>
<evidence type="ECO:0000256" key="3">
    <source>
        <dbReference type="ARBA" id="ARBA00022475"/>
    </source>
</evidence>
<evidence type="ECO:0000256" key="2">
    <source>
        <dbReference type="ARBA" id="ARBA00022448"/>
    </source>
</evidence>
<organism evidence="11 12">
    <name type="scientific">Leptospira ilyithenensis</name>
    <dbReference type="NCBI Taxonomy" id="2484901"/>
    <lineage>
        <taxon>Bacteria</taxon>
        <taxon>Pseudomonadati</taxon>
        <taxon>Spirochaetota</taxon>
        <taxon>Spirochaetia</taxon>
        <taxon>Leptospirales</taxon>
        <taxon>Leptospiraceae</taxon>
        <taxon>Leptospira</taxon>
    </lineage>
</organism>
<feature type="transmembrane region" description="Helical" evidence="9">
    <location>
        <begin position="112"/>
        <end position="129"/>
    </location>
</feature>
<comment type="caution">
    <text evidence="11">The sequence shown here is derived from an EMBL/GenBank/DDBJ whole genome shotgun (WGS) entry which is preliminary data.</text>
</comment>
<keyword evidence="4 9" id="KW-0812">Transmembrane</keyword>
<accession>A0A4R9LT61</accession>
<feature type="transmembrane region" description="Helical" evidence="9">
    <location>
        <begin position="12"/>
        <end position="32"/>
    </location>
</feature>
<evidence type="ECO:0000313" key="12">
    <source>
        <dbReference type="Proteomes" id="UP000298264"/>
    </source>
</evidence>
<dbReference type="RefSeq" id="WP_135762611.1">
    <property type="nucleotide sequence ID" value="NZ_RQHV01000002.1"/>
</dbReference>
<dbReference type="PANTHER" id="PTHR30625">
    <property type="entry name" value="PROTEIN TOLQ"/>
    <property type="match status" value="1"/>
</dbReference>
<dbReference type="Pfam" id="PF01618">
    <property type="entry name" value="MotA_ExbB"/>
    <property type="match status" value="1"/>
</dbReference>
<evidence type="ECO:0000256" key="8">
    <source>
        <dbReference type="RuleBase" id="RU004057"/>
    </source>
</evidence>
<name>A0A4R9LT61_9LEPT</name>
<reference evidence="11" key="1">
    <citation type="journal article" date="2019" name="PLoS Negl. Trop. Dis.">
        <title>Revisiting the worldwide diversity of Leptospira species in the environment.</title>
        <authorList>
            <person name="Vincent A.T."/>
            <person name="Schiettekatte O."/>
            <person name="Bourhy P."/>
            <person name="Veyrier F.J."/>
            <person name="Picardeau M."/>
        </authorList>
    </citation>
    <scope>NUCLEOTIDE SEQUENCE [LARGE SCALE GENOMIC DNA]</scope>
    <source>
        <strain evidence="11">201400974</strain>
    </source>
</reference>
<keyword evidence="12" id="KW-1185">Reference proteome</keyword>
<keyword evidence="3" id="KW-1003">Cell membrane</keyword>
<evidence type="ECO:0000256" key="9">
    <source>
        <dbReference type="SAM" id="Phobius"/>
    </source>
</evidence>
<dbReference type="OrthoDB" id="4045at2"/>
<dbReference type="InterPro" id="IPR002898">
    <property type="entry name" value="MotA_ExbB_proton_chnl"/>
</dbReference>
<feature type="transmembrane region" description="Helical" evidence="9">
    <location>
        <begin position="71"/>
        <end position="92"/>
    </location>
</feature>
<feature type="domain" description="MotA/TolQ/ExbB proton channel" evidence="10">
    <location>
        <begin position="52"/>
        <end position="140"/>
    </location>
</feature>
<evidence type="ECO:0000256" key="1">
    <source>
        <dbReference type="ARBA" id="ARBA00004651"/>
    </source>
</evidence>
<dbReference type="InterPro" id="IPR050790">
    <property type="entry name" value="ExbB/TolQ_transport"/>
</dbReference>
<dbReference type="EMBL" id="RQHV01000002">
    <property type="protein sequence ID" value="TGN14663.1"/>
    <property type="molecule type" value="Genomic_DNA"/>
</dbReference>
<keyword evidence="5 8" id="KW-0653">Protein transport</keyword>
<dbReference type="GO" id="GO:0017038">
    <property type="term" value="P:protein import"/>
    <property type="evidence" value="ECO:0007669"/>
    <property type="project" value="TreeGrafter"/>
</dbReference>